<dbReference type="Proteomes" id="UP000637074">
    <property type="component" value="Unassembled WGS sequence"/>
</dbReference>
<keyword evidence="3" id="KW-1185">Reference proteome</keyword>
<dbReference type="InterPro" id="IPR000182">
    <property type="entry name" value="GNAT_dom"/>
</dbReference>
<dbReference type="RefSeq" id="WP_191272023.1">
    <property type="nucleotide sequence ID" value="NZ_BNDS01000006.1"/>
</dbReference>
<accession>A0ABQ3N379</accession>
<dbReference type="EMBL" id="BNDS01000006">
    <property type="protein sequence ID" value="GHH98310.1"/>
    <property type="molecule type" value="Genomic_DNA"/>
</dbReference>
<dbReference type="SUPFAM" id="SSF55729">
    <property type="entry name" value="Acyl-CoA N-acyltransferases (Nat)"/>
    <property type="match status" value="1"/>
</dbReference>
<dbReference type="PROSITE" id="PS51186">
    <property type="entry name" value="GNAT"/>
    <property type="match status" value="1"/>
</dbReference>
<evidence type="ECO:0000259" key="1">
    <source>
        <dbReference type="PROSITE" id="PS51186"/>
    </source>
</evidence>
<evidence type="ECO:0000313" key="2">
    <source>
        <dbReference type="EMBL" id="GHH98310.1"/>
    </source>
</evidence>
<dbReference type="InterPro" id="IPR022525">
    <property type="entry name" value="GNAT_AblB"/>
</dbReference>
<feature type="domain" description="N-acetyltransferase" evidence="1">
    <location>
        <begin position="131"/>
        <end position="277"/>
    </location>
</feature>
<dbReference type="Gene3D" id="3.40.630.30">
    <property type="match status" value="1"/>
</dbReference>
<sequence length="284" mass="33376">MSQLPVTICLQELTFNMEVCLDSFNKRIRCDDYRGNIQLIINKLEELVHEHHAEKLIIKGRSEDILAFYEQGFQPEAIVDRYFHGTDAWFFTKFYTSDRKKNEHWMTEDGMIHSIYQLEAPSQKIFPPKEYTLKKAETSDAEKLSALYRQVFQIYPTPLNNPEYVKKTMNDGTIYYTFYYKGEIVSAASAEINSFYKNAELTDCATLTEHRKYGLMKLLLQELEQELIRNGIFCAYSIARSLSFGMNAALYQLGYKYRGRLMNNVFIYDKLENMNMWVKNLANC</sequence>
<name>A0ABQ3N379_9BACI</name>
<gene>
    <name evidence="2" type="ORF">AM1BK_18530</name>
</gene>
<organism evidence="2 3">
    <name type="scientific">Neobacillus kokaensis</name>
    <dbReference type="NCBI Taxonomy" id="2759023"/>
    <lineage>
        <taxon>Bacteria</taxon>
        <taxon>Bacillati</taxon>
        <taxon>Bacillota</taxon>
        <taxon>Bacilli</taxon>
        <taxon>Bacillales</taxon>
        <taxon>Bacillaceae</taxon>
        <taxon>Neobacillus</taxon>
    </lineage>
</organism>
<evidence type="ECO:0000313" key="3">
    <source>
        <dbReference type="Proteomes" id="UP000637074"/>
    </source>
</evidence>
<dbReference type="Pfam" id="PF00583">
    <property type="entry name" value="Acetyltransf_1"/>
    <property type="match status" value="1"/>
</dbReference>
<proteinExistence type="predicted"/>
<comment type="caution">
    <text evidence="2">The sequence shown here is derived from an EMBL/GenBank/DDBJ whole genome shotgun (WGS) entry which is preliminary data.</text>
</comment>
<protein>
    <submittedName>
        <fullName evidence="2">Acetyltransferase</fullName>
    </submittedName>
</protein>
<dbReference type="NCBIfam" id="TIGR03827">
    <property type="entry name" value="GNAT_ablB"/>
    <property type="match status" value="1"/>
</dbReference>
<reference evidence="2 3" key="1">
    <citation type="journal article" date="2022" name="Int. J. Syst. Evol. Microbiol.">
        <title>Neobacillus kokaensis sp. nov., isolated from soil.</title>
        <authorList>
            <person name="Yuki K."/>
            <person name="Matsubara H."/>
            <person name="Yamaguchi S."/>
        </authorList>
    </citation>
    <scope>NUCLEOTIDE SEQUENCE [LARGE SCALE GENOMIC DNA]</scope>
    <source>
        <strain evidence="2 3">LOB 377</strain>
    </source>
</reference>
<dbReference type="InterPro" id="IPR016181">
    <property type="entry name" value="Acyl_CoA_acyltransferase"/>
</dbReference>